<evidence type="ECO:0000313" key="1">
    <source>
        <dbReference type="EMBL" id="SMA47981.1"/>
    </source>
</evidence>
<dbReference type="RefSeq" id="WP_133060509.1">
    <property type="nucleotide sequence ID" value="NZ_CBCSCN010000003.1"/>
</dbReference>
<dbReference type="Proteomes" id="UP000196573">
    <property type="component" value="Unassembled WGS sequence"/>
</dbReference>
<reference evidence="1 2" key="1">
    <citation type="submission" date="2017-03" db="EMBL/GenBank/DDBJ databases">
        <authorList>
            <person name="Afonso C.L."/>
            <person name="Miller P.J."/>
            <person name="Scott M.A."/>
            <person name="Spackman E."/>
            <person name="Goraichik I."/>
            <person name="Dimitrov K.M."/>
            <person name="Suarez D.L."/>
            <person name="Swayne D.E."/>
        </authorList>
    </citation>
    <scope>NUCLEOTIDE SEQUENCE [LARGE SCALE GENOMIC DNA]</scope>
    <source>
        <strain evidence="1">SB41UT1</strain>
    </source>
</reference>
<name>A0A1X7AL56_9GAMM</name>
<organism evidence="1 2">
    <name type="scientific">Parendozoicomonas haliclonae</name>
    <dbReference type="NCBI Taxonomy" id="1960125"/>
    <lineage>
        <taxon>Bacteria</taxon>
        <taxon>Pseudomonadati</taxon>
        <taxon>Pseudomonadota</taxon>
        <taxon>Gammaproteobacteria</taxon>
        <taxon>Oceanospirillales</taxon>
        <taxon>Endozoicomonadaceae</taxon>
        <taxon>Parendozoicomonas</taxon>
    </lineage>
</organism>
<gene>
    <name evidence="1" type="ORF">EHSB41UT_02624</name>
</gene>
<dbReference type="OrthoDB" id="9804944at2"/>
<dbReference type="AlphaFoldDB" id="A0A1X7AL56"/>
<dbReference type="EMBL" id="FWPT01000005">
    <property type="protein sequence ID" value="SMA47981.1"/>
    <property type="molecule type" value="Genomic_DNA"/>
</dbReference>
<keyword evidence="2" id="KW-1185">Reference proteome</keyword>
<protein>
    <submittedName>
        <fullName evidence="1">Uncharacterized protein</fullName>
    </submittedName>
</protein>
<proteinExistence type="predicted"/>
<sequence>MIEGDKEFLQNPRTRIPFHCIRKYARLVALGSCASVIICIQNTQAATLFFDDQTAASSYGFSAKATGFKGDALKYFTKVNGHTYTIGNVSSQGNDIPNSTNISLQNVNDDTHPTMGAFPQGSLGWSFDGSSTANPTYTFTVFAGGKYYYPDERSYSITITVDGKGLGTVNTNTSSDWHPTHFNKIPFNKNSKIDVVLKPL</sequence>
<evidence type="ECO:0000313" key="2">
    <source>
        <dbReference type="Proteomes" id="UP000196573"/>
    </source>
</evidence>
<accession>A0A1X7AL56</accession>